<reference evidence="2" key="1">
    <citation type="submission" date="2020-11" db="EMBL/GenBank/DDBJ databases">
        <authorList>
            <consortium name="DOE Joint Genome Institute"/>
            <person name="Ahrendt S."/>
            <person name="Riley R."/>
            <person name="Andreopoulos W."/>
            <person name="Labutti K."/>
            <person name="Pangilinan J."/>
            <person name="Ruiz-Duenas F.J."/>
            <person name="Barrasa J.M."/>
            <person name="Sanchez-Garcia M."/>
            <person name="Camarero S."/>
            <person name="Miyauchi S."/>
            <person name="Serrano A."/>
            <person name="Linde D."/>
            <person name="Babiker R."/>
            <person name="Drula E."/>
            <person name="Ayuso-Fernandez I."/>
            <person name="Pacheco R."/>
            <person name="Padilla G."/>
            <person name="Ferreira P."/>
            <person name="Barriuso J."/>
            <person name="Kellner H."/>
            <person name="Castanera R."/>
            <person name="Alfaro M."/>
            <person name="Ramirez L."/>
            <person name="Pisabarro A.G."/>
            <person name="Kuo A."/>
            <person name="Tritt A."/>
            <person name="Lipzen A."/>
            <person name="He G."/>
            <person name="Yan M."/>
            <person name="Ng V."/>
            <person name="Cullen D."/>
            <person name="Martin F."/>
            <person name="Rosso M.-N."/>
            <person name="Henrissat B."/>
            <person name="Hibbett D."/>
            <person name="Martinez A.T."/>
            <person name="Grigoriev I.V."/>
        </authorList>
    </citation>
    <scope>NUCLEOTIDE SEQUENCE</scope>
    <source>
        <strain evidence="2">CIRM-BRFM 674</strain>
    </source>
</reference>
<organism evidence="2 3">
    <name type="scientific">Pholiota conissans</name>
    <dbReference type="NCBI Taxonomy" id="109636"/>
    <lineage>
        <taxon>Eukaryota</taxon>
        <taxon>Fungi</taxon>
        <taxon>Dikarya</taxon>
        <taxon>Basidiomycota</taxon>
        <taxon>Agaricomycotina</taxon>
        <taxon>Agaricomycetes</taxon>
        <taxon>Agaricomycetidae</taxon>
        <taxon>Agaricales</taxon>
        <taxon>Agaricineae</taxon>
        <taxon>Strophariaceae</taxon>
        <taxon>Pholiota</taxon>
    </lineage>
</organism>
<comment type="caution">
    <text evidence="2">The sequence shown here is derived from an EMBL/GenBank/DDBJ whole genome shotgun (WGS) entry which is preliminary data.</text>
</comment>
<protein>
    <submittedName>
        <fullName evidence="2">Uncharacterized protein</fullName>
    </submittedName>
</protein>
<name>A0A9P5YSP4_9AGAR</name>
<evidence type="ECO:0000256" key="1">
    <source>
        <dbReference type="SAM" id="MobiDB-lite"/>
    </source>
</evidence>
<gene>
    <name evidence="2" type="ORF">BDN70DRAFT_271602</name>
</gene>
<dbReference type="Proteomes" id="UP000807469">
    <property type="component" value="Unassembled WGS sequence"/>
</dbReference>
<keyword evidence="3" id="KW-1185">Reference proteome</keyword>
<evidence type="ECO:0000313" key="2">
    <source>
        <dbReference type="EMBL" id="KAF9475143.1"/>
    </source>
</evidence>
<feature type="region of interest" description="Disordered" evidence="1">
    <location>
        <begin position="157"/>
        <end position="183"/>
    </location>
</feature>
<accession>A0A9P5YSP4</accession>
<dbReference type="EMBL" id="MU155345">
    <property type="protein sequence ID" value="KAF9475143.1"/>
    <property type="molecule type" value="Genomic_DNA"/>
</dbReference>
<proteinExistence type="predicted"/>
<dbReference type="AlphaFoldDB" id="A0A9P5YSP4"/>
<evidence type="ECO:0000313" key="3">
    <source>
        <dbReference type="Proteomes" id="UP000807469"/>
    </source>
</evidence>
<sequence>MIPGERRNMTIVWKYVCSFVHFLPTTPILVLPRNFASTAPLSNMCFSLSLLRRMACPFPSPEEIRMLGPIHLTRTIAGQHFFPCSTLPAITSHVRPHFVIFILMSKLERYEIKHNSFIEDGLYSSLFFRHGSLSCALTLCAKLYDIRTFQNTHPGFSPFRASTTEPEPGDNGVAGLSHNSSCL</sequence>